<name>A0A5C5W867_9BACT</name>
<comment type="cofactor">
    <cofactor evidence="1">
        <name>FAD</name>
        <dbReference type="ChEBI" id="CHEBI:57692"/>
    </cofactor>
</comment>
<dbReference type="Proteomes" id="UP000318995">
    <property type="component" value="Unassembled WGS sequence"/>
</dbReference>
<dbReference type="SUPFAM" id="SSF160996">
    <property type="entry name" value="HI0933 insert domain-like"/>
    <property type="match status" value="1"/>
</dbReference>
<dbReference type="OrthoDB" id="9773233at2"/>
<sequence>MMCAAQAAQRGRRVLVLEKSTKAGVKILMSGGTRCNLTHSASASEIADAYARLVGGAAGKAKARFLRPALARLTPDAVIALFEAEGLRTKIEPTGKVFPASDRALDVQRALLQMLDNAGVTLALGEPAVEVHRQANRYHVTTPHRTIAAESLVVAVGGRSYPGCGTVGDGYAWAKALGHRIIPPRPALVPLTSTARWANELQGVTLGDVRLRIGATPQQVAIDRRGSFLFTHFGLSGPAVMDASRVVTERPDAGDWQAWCDFLPGIDETVLLDQLKQGGSRTVATQLAEWAPRRLAEAIAALAETPGDRRLAELSKSERRRLIEGIKRTPIPLTGSLGFKKAEVTAGGVDLPEIDPRTMQSRLAPGAYFIGEVLDLDGPIGGYNFQAAFSTGALAGDHV</sequence>
<evidence type="ECO:0000313" key="7">
    <source>
        <dbReference type="Proteomes" id="UP000318995"/>
    </source>
</evidence>
<organism evidence="6 7">
    <name type="scientific">Botrimarina hoheduenensis</name>
    <dbReference type="NCBI Taxonomy" id="2528000"/>
    <lineage>
        <taxon>Bacteria</taxon>
        <taxon>Pseudomonadati</taxon>
        <taxon>Planctomycetota</taxon>
        <taxon>Planctomycetia</taxon>
        <taxon>Pirellulales</taxon>
        <taxon>Lacipirellulaceae</taxon>
        <taxon>Botrimarina</taxon>
    </lineage>
</organism>
<evidence type="ECO:0000256" key="3">
    <source>
        <dbReference type="ARBA" id="ARBA00022827"/>
    </source>
</evidence>
<reference evidence="6 7" key="1">
    <citation type="submission" date="2019-02" db="EMBL/GenBank/DDBJ databases">
        <title>Deep-cultivation of Planctomycetes and their phenomic and genomic characterization uncovers novel biology.</title>
        <authorList>
            <person name="Wiegand S."/>
            <person name="Jogler M."/>
            <person name="Boedeker C."/>
            <person name="Pinto D."/>
            <person name="Vollmers J."/>
            <person name="Rivas-Marin E."/>
            <person name="Kohn T."/>
            <person name="Peeters S.H."/>
            <person name="Heuer A."/>
            <person name="Rast P."/>
            <person name="Oberbeckmann S."/>
            <person name="Bunk B."/>
            <person name="Jeske O."/>
            <person name="Meyerdierks A."/>
            <person name="Storesund J.E."/>
            <person name="Kallscheuer N."/>
            <person name="Luecker S."/>
            <person name="Lage O.M."/>
            <person name="Pohl T."/>
            <person name="Merkel B.J."/>
            <person name="Hornburger P."/>
            <person name="Mueller R.-W."/>
            <person name="Bruemmer F."/>
            <person name="Labrenz M."/>
            <person name="Spormann A.M."/>
            <person name="Op Den Camp H."/>
            <person name="Overmann J."/>
            <person name="Amann R."/>
            <person name="Jetten M.S.M."/>
            <person name="Mascher T."/>
            <person name="Medema M.H."/>
            <person name="Devos D.P."/>
            <person name="Kaster A.-K."/>
            <person name="Ovreas L."/>
            <person name="Rohde M."/>
            <person name="Galperin M.Y."/>
            <person name="Jogler C."/>
        </authorList>
    </citation>
    <scope>NUCLEOTIDE SEQUENCE [LARGE SCALE GENOMIC DNA]</scope>
    <source>
        <strain evidence="6 7">Pla111</strain>
    </source>
</reference>
<dbReference type="AlphaFoldDB" id="A0A5C5W867"/>
<proteinExistence type="predicted"/>
<feature type="domain" description="RsdA/BaiN/AoA(So)-like insert" evidence="5">
    <location>
        <begin position="185"/>
        <end position="344"/>
    </location>
</feature>
<feature type="domain" description="RsdA/BaiN/AoA(So)-like Rossmann fold-like" evidence="4">
    <location>
        <begin position="1"/>
        <end position="397"/>
    </location>
</feature>
<dbReference type="Gene3D" id="1.10.8.260">
    <property type="entry name" value="HI0933 insert domain-like"/>
    <property type="match status" value="1"/>
</dbReference>
<keyword evidence="2" id="KW-0285">Flavoprotein</keyword>
<evidence type="ECO:0000259" key="5">
    <source>
        <dbReference type="Pfam" id="PF22780"/>
    </source>
</evidence>
<evidence type="ECO:0000256" key="1">
    <source>
        <dbReference type="ARBA" id="ARBA00001974"/>
    </source>
</evidence>
<dbReference type="PANTHER" id="PTHR42887">
    <property type="entry name" value="OS12G0638800 PROTEIN"/>
    <property type="match status" value="1"/>
</dbReference>
<protein>
    <recommendedName>
        <fullName evidence="8">Tricarballylate dehydrogenase</fullName>
    </recommendedName>
</protein>
<dbReference type="EMBL" id="SJPH01000003">
    <property type="protein sequence ID" value="TWT46784.1"/>
    <property type="molecule type" value="Genomic_DNA"/>
</dbReference>
<dbReference type="InterPro" id="IPR055178">
    <property type="entry name" value="RsdA/BaiN/AoA(So)-like_dom"/>
</dbReference>
<gene>
    <name evidence="6" type="ORF">Pla111_18850</name>
</gene>
<dbReference type="Pfam" id="PF03486">
    <property type="entry name" value="HI0933_like"/>
    <property type="match status" value="1"/>
</dbReference>
<dbReference type="InterPro" id="IPR023166">
    <property type="entry name" value="BaiN-like_dom_sf"/>
</dbReference>
<comment type="caution">
    <text evidence="6">The sequence shown here is derived from an EMBL/GenBank/DDBJ whole genome shotgun (WGS) entry which is preliminary data.</text>
</comment>
<keyword evidence="3" id="KW-0274">FAD</keyword>
<dbReference type="Gene3D" id="3.50.50.60">
    <property type="entry name" value="FAD/NAD(P)-binding domain"/>
    <property type="match status" value="1"/>
</dbReference>
<keyword evidence="7" id="KW-1185">Reference proteome</keyword>
<evidence type="ECO:0008006" key="8">
    <source>
        <dbReference type="Google" id="ProtNLM"/>
    </source>
</evidence>
<dbReference type="Gene3D" id="2.40.30.10">
    <property type="entry name" value="Translation factors"/>
    <property type="match status" value="1"/>
</dbReference>
<evidence type="ECO:0000313" key="6">
    <source>
        <dbReference type="EMBL" id="TWT46784.1"/>
    </source>
</evidence>
<evidence type="ECO:0000259" key="4">
    <source>
        <dbReference type="Pfam" id="PF03486"/>
    </source>
</evidence>
<dbReference type="Pfam" id="PF22780">
    <property type="entry name" value="HI0933_like_1st"/>
    <property type="match status" value="1"/>
</dbReference>
<dbReference type="SUPFAM" id="SSF51905">
    <property type="entry name" value="FAD/NAD(P)-binding domain"/>
    <property type="match status" value="1"/>
</dbReference>
<dbReference type="InterPro" id="IPR004792">
    <property type="entry name" value="BaiN-like"/>
</dbReference>
<dbReference type="InterPro" id="IPR057661">
    <property type="entry name" value="RsdA/BaiN/AoA(So)_Rossmann"/>
</dbReference>
<dbReference type="NCBIfam" id="TIGR00275">
    <property type="entry name" value="aminoacetone oxidase family FAD-binding enzyme"/>
    <property type="match status" value="1"/>
</dbReference>
<dbReference type="InterPro" id="IPR036188">
    <property type="entry name" value="FAD/NAD-bd_sf"/>
</dbReference>
<dbReference type="PANTHER" id="PTHR42887:SF2">
    <property type="entry name" value="OS12G0638800 PROTEIN"/>
    <property type="match status" value="1"/>
</dbReference>
<accession>A0A5C5W867</accession>
<evidence type="ECO:0000256" key="2">
    <source>
        <dbReference type="ARBA" id="ARBA00022630"/>
    </source>
</evidence>